<proteinExistence type="predicted"/>
<sequence>MAEVRWDGYEGIYADRAADPLFSPRIIGTTADPDDRVKAPPGSLPAQLTVDPLAFYRVTPSVNEPREDAVSIDTHRRDELVNDPAFFRRGIFAKRSPVKKTPDAALMQKAVVLQARWRGVASRRALANEEDASVDRAIQERILKLMRNDEDASTNTNQTVEAFMRTPVSTWVDDSDAATVETATARTAEPSVDDPSITTSRKGEILRRALVTGEPISCAGPVHLNLVIASGKRRGLVVDHRGGDAVTRECCCFLPWVPWQPWLLCACSDVVRVGGTRTSFLCCSYSDVVKAKYYPSSKAIKIEGCLSCCVPHPFGQHLHVPRGIYGVDAPVASFGCLCPVFRGRERFDLYDDGTIRPAPRPDLVVGRRHVVRDNRLCLVRHSDVHRRLVFSDVLRQAKAGGGKCVCPRCRRKWCGCCRRSSSKPVEPVRVRLKPLDGVCRCHKAAQRSRMCRRDGTCAICGRRRGANKVKAPTATTAGQDTSITPAERQKIEQQKERAAQLARQEEAQIDAFVLGVLGEKRGAAALRREKLKPKNEGLQGKTPEAGCVVM</sequence>
<dbReference type="EMBL" id="HBIW01017628">
    <property type="protein sequence ID" value="CAE0699757.1"/>
    <property type="molecule type" value="Transcribed_RNA"/>
</dbReference>
<evidence type="ECO:0000313" key="4">
    <source>
        <dbReference type="Proteomes" id="UP000789595"/>
    </source>
</evidence>
<evidence type="ECO:0000313" key="2">
    <source>
        <dbReference type="EMBL" id="CAE0699757.1"/>
    </source>
</evidence>
<evidence type="ECO:0000256" key="1">
    <source>
        <dbReference type="SAM" id="MobiDB-lite"/>
    </source>
</evidence>
<feature type="compositionally biased region" description="Polar residues" evidence="1">
    <location>
        <begin position="473"/>
        <end position="484"/>
    </location>
</feature>
<dbReference type="PROSITE" id="PS50096">
    <property type="entry name" value="IQ"/>
    <property type="match status" value="1"/>
</dbReference>
<protein>
    <submittedName>
        <fullName evidence="2">Uncharacterized protein</fullName>
    </submittedName>
</protein>
<dbReference type="Proteomes" id="UP000789595">
    <property type="component" value="Unassembled WGS sequence"/>
</dbReference>
<gene>
    <name evidence="2" type="ORF">PCAL00307_LOCUS15193</name>
    <name evidence="3" type="ORF">PECAL_5P21780</name>
</gene>
<reference evidence="3" key="2">
    <citation type="submission" date="2021-11" db="EMBL/GenBank/DDBJ databases">
        <authorList>
            <consortium name="Genoscope - CEA"/>
            <person name="William W."/>
        </authorList>
    </citation>
    <scope>NUCLEOTIDE SEQUENCE</scope>
</reference>
<reference evidence="2" key="1">
    <citation type="submission" date="2021-01" db="EMBL/GenBank/DDBJ databases">
        <authorList>
            <person name="Corre E."/>
            <person name="Pelletier E."/>
            <person name="Niang G."/>
            <person name="Scheremetjew M."/>
            <person name="Finn R."/>
            <person name="Kale V."/>
            <person name="Holt S."/>
            <person name="Cochrane G."/>
            <person name="Meng A."/>
            <person name="Brown T."/>
            <person name="Cohen L."/>
        </authorList>
    </citation>
    <scope>NUCLEOTIDE SEQUENCE</scope>
    <source>
        <strain evidence="2">CCMP1756</strain>
    </source>
</reference>
<dbReference type="AlphaFoldDB" id="A0A7S4A058"/>
<dbReference type="EMBL" id="CAKKNE010000005">
    <property type="protein sequence ID" value="CAH0377640.1"/>
    <property type="molecule type" value="Genomic_DNA"/>
</dbReference>
<organism evidence="2">
    <name type="scientific">Pelagomonas calceolata</name>
    <dbReference type="NCBI Taxonomy" id="35677"/>
    <lineage>
        <taxon>Eukaryota</taxon>
        <taxon>Sar</taxon>
        <taxon>Stramenopiles</taxon>
        <taxon>Ochrophyta</taxon>
        <taxon>Pelagophyceae</taxon>
        <taxon>Pelagomonadales</taxon>
        <taxon>Pelagomonadaceae</taxon>
        <taxon>Pelagomonas</taxon>
    </lineage>
</organism>
<feature type="region of interest" description="Disordered" evidence="1">
    <location>
        <begin position="469"/>
        <end position="488"/>
    </location>
</feature>
<name>A0A7S4A058_9STRA</name>
<accession>A0A7S4A058</accession>
<evidence type="ECO:0000313" key="3">
    <source>
        <dbReference type="EMBL" id="CAH0377640.1"/>
    </source>
</evidence>
<keyword evidence="4" id="KW-1185">Reference proteome</keyword>